<evidence type="ECO:0000256" key="1">
    <source>
        <dbReference type="SAM" id="MobiDB-lite"/>
    </source>
</evidence>
<reference evidence="2" key="1">
    <citation type="journal article" date="2015" name="Nature">
        <title>Complex archaea that bridge the gap between prokaryotes and eukaryotes.</title>
        <authorList>
            <person name="Spang A."/>
            <person name="Saw J.H."/>
            <person name="Jorgensen S.L."/>
            <person name="Zaremba-Niedzwiedzka K."/>
            <person name="Martijn J."/>
            <person name="Lind A.E."/>
            <person name="van Eijk R."/>
            <person name="Schleper C."/>
            <person name="Guy L."/>
            <person name="Ettema T.J."/>
        </authorList>
    </citation>
    <scope>NUCLEOTIDE SEQUENCE</scope>
</reference>
<feature type="non-terminal residue" evidence="2">
    <location>
        <position position="52"/>
    </location>
</feature>
<organism evidence="2">
    <name type="scientific">marine sediment metagenome</name>
    <dbReference type="NCBI Taxonomy" id="412755"/>
    <lineage>
        <taxon>unclassified sequences</taxon>
        <taxon>metagenomes</taxon>
        <taxon>ecological metagenomes</taxon>
    </lineage>
</organism>
<dbReference type="EMBL" id="LAZR01055965">
    <property type="protein sequence ID" value="KKK75219.1"/>
    <property type="molecule type" value="Genomic_DNA"/>
</dbReference>
<dbReference type="AlphaFoldDB" id="A0A0F9A9K1"/>
<comment type="caution">
    <text evidence="2">The sequence shown here is derived from an EMBL/GenBank/DDBJ whole genome shotgun (WGS) entry which is preliminary data.</text>
</comment>
<sequence>MSFLKPDIEARQPKSQATPLSQGILDFLTRSISGEGEEGGGDFGAAQRGFRD</sequence>
<protein>
    <submittedName>
        <fullName evidence="2">Uncharacterized protein</fullName>
    </submittedName>
</protein>
<evidence type="ECO:0000313" key="2">
    <source>
        <dbReference type="EMBL" id="KKK75219.1"/>
    </source>
</evidence>
<feature type="compositionally biased region" description="Basic and acidic residues" evidence="1">
    <location>
        <begin position="1"/>
        <end position="12"/>
    </location>
</feature>
<gene>
    <name evidence="2" type="ORF">LCGC14_2875880</name>
</gene>
<proteinExistence type="predicted"/>
<accession>A0A0F9A9K1</accession>
<name>A0A0F9A9K1_9ZZZZ</name>
<feature type="region of interest" description="Disordered" evidence="1">
    <location>
        <begin position="1"/>
        <end position="52"/>
    </location>
</feature>